<dbReference type="PIRSF" id="PIRSF003174">
    <property type="entry name" value="CreA"/>
    <property type="match status" value="1"/>
</dbReference>
<keyword evidence="3" id="KW-1185">Reference proteome</keyword>
<organism evidence="2 3">
    <name type="scientific">Reyranella soli</name>
    <dbReference type="NCBI Taxonomy" id="1230389"/>
    <lineage>
        <taxon>Bacteria</taxon>
        <taxon>Pseudomonadati</taxon>
        <taxon>Pseudomonadota</taxon>
        <taxon>Alphaproteobacteria</taxon>
        <taxon>Hyphomicrobiales</taxon>
        <taxon>Reyranellaceae</taxon>
        <taxon>Reyranella</taxon>
    </lineage>
</organism>
<dbReference type="PANTHER" id="PTHR37952:SF2">
    <property type="entry name" value="PROTEIN CREA"/>
    <property type="match status" value="1"/>
</dbReference>
<feature type="chain" id="PRO_5022118519" evidence="1">
    <location>
        <begin position="24"/>
        <end position="155"/>
    </location>
</feature>
<reference evidence="2 3" key="1">
    <citation type="submission" date="2019-07" db="EMBL/GenBank/DDBJ databases">
        <title>Whole genome shotgun sequence of Reyranella soli NBRC 108950.</title>
        <authorList>
            <person name="Hosoyama A."/>
            <person name="Uohara A."/>
            <person name="Ohji S."/>
            <person name="Ichikawa N."/>
        </authorList>
    </citation>
    <scope>NUCLEOTIDE SEQUENCE [LARGE SCALE GENOMIC DNA]</scope>
    <source>
        <strain evidence="2 3">NBRC 108950</strain>
    </source>
</reference>
<evidence type="ECO:0000313" key="3">
    <source>
        <dbReference type="Proteomes" id="UP000321058"/>
    </source>
</evidence>
<proteinExistence type="predicted"/>
<evidence type="ECO:0000313" key="2">
    <source>
        <dbReference type="EMBL" id="GEP56805.1"/>
    </source>
</evidence>
<dbReference type="PANTHER" id="PTHR37952">
    <property type="match status" value="1"/>
</dbReference>
<name>A0A512NCZ3_9HYPH</name>
<feature type="signal peptide" evidence="1">
    <location>
        <begin position="1"/>
        <end position="23"/>
    </location>
</feature>
<protein>
    <submittedName>
        <fullName evidence="2">Protein CreA</fullName>
    </submittedName>
</protein>
<dbReference type="InterPro" id="IPR010292">
    <property type="entry name" value="Uncharacterised_CreA"/>
</dbReference>
<dbReference type="GO" id="GO:0005829">
    <property type="term" value="C:cytosol"/>
    <property type="evidence" value="ECO:0007669"/>
    <property type="project" value="TreeGrafter"/>
</dbReference>
<dbReference type="OrthoDB" id="9788409at2"/>
<dbReference type="AlphaFoldDB" id="A0A512NCZ3"/>
<dbReference type="Pfam" id="PF05981">
    <property type="entry name" value="CreA"/>
    <property type="match status" value="1"/>
</dbReference>
<sequence>MRRTILVTLLSLLALPAWAPAWAEDIGSVGYRFKWLGPNDKIVVEAFDDPDISGVTCYISRARTGGIKGALGLAEDPPYASISCHQVAPIDADKVEKVKSPHEVFSERASLIFKTTQVVRFFDAKRRALVYLTYTDRIIEGSPQNSISVVPIGFR</sequence>
<keyword evidence="1" id="KW-0732">Signal</keyword>
<dbReference type="Proteomes" id="UP000321058">
    <property type="component" value="Unassembled WGS sequence"/>
</dbReference>
<gene>
    <name evidence="2" type="ORF">RSO01_39710</name>
</gene>
<dbReference type="RefSeq" id="WP_147151097.1">
    <property type="nucleotide sequence ID" value="NZ_BKAJ01000071.1"/>
</dbReference>
<dbReference type="EMBL" id="BKAJ01000071">
    <property type="protein sequence ID" value="GEP56805.1"/>
    <property type="molecule type" value="Genomic_DNA"/>
</dbReference>
<accession>A0A512NCZ3</accession>
<comment type="caution">
    <text evidence="2">The sequence shown here is derived from an EMBL/GenBank/DDBJ whole genome shotgun (WGS) entry which is preliminary data.</text>
</comment>
<evidence type="ECO:0000256" key="1">
    <source>
        <dbReference type="SAM" id="SignalP"/>
    </source>
</evidence>